<protein>
    <recommendedName>
        <fullName evidence="3">ATP-binding protein</fullName>
    </recommendedName>
</protein>
<gene>
    <name evidence="1" type="ORF">AO067_20085</name>
</gene>
<sequence length="381" mass="42646">MKTIKLGRTRTLREIEAALNKIHDNPGRRFIIPAGMLSARHGAMHDSARLQLIVTLARQQLQDEYLEFSPRSDEGELLSNIANSSPGIAAVRLTKGIRVGDQEFTRREVLQESVERMHDSDAGAYEKVVKGRVVDLICVAASKVQYLRPLFSAENVVKKPKEMTNEMHKLIEFVKKQSGHTSVPDSLVESLGLFCSELISNTQEHAISDHLGNDYPAHVEGLMVGWKRLDDAIFAEDFTGTDDLKRYWEREKSTTENDKTSLRALHISFFDSGPGLASRISGKSLSDMTFEEERAYLMTCLNRRVSSKPEEAAGVGLPSVLTELRKVGGLIRIRTGRMSVYNQFEENDITRDPLEFSDWDRTVFAPVAGAVVTILIPLRSA</sequence>
<organism evidence="1 2">
    <name type="scientific">Pseudomonas viridiflava ICMP 13104</name>
    <dbReference type="NCBI Taxonomy" id="1198305"/>
    <lineage>
        <taxon>Bacteria</taxon>
        <taxon>Pseudomonadati</taxon>
        <taxon>Pseudomonadota</taxon>
        <taxon>Gammaproteobacteria</taxon>
        <taxon>Pseudomonadales</taxon>
        <taxon>Pseudomonadaceae</taxon>
        <taxon>Pseudomonas</taxon>
    </lineage>
</organism>
<dbReference type="AlphaFoldDB" id="A0A0W0HL50"/>
<reference evidence="1 2" key="1">
    <citation type="submission" date="2015-09" db="EMBL/GenBank/DDBJ databases">
        <title>Genome sequence of ICMP 13104.</title>
        <authorList>
            <person name="Visnovsky S."/>
            <person name="Lu A."/>
            <person name="Panda P."/>
            <person name="Pitman A."/>
        </authorList>
    </citation>
    <scope>NUCLEOTIDE SEQUENCE [LARGE SCALE GENOMIC DNA]</scope>
    <source>
        <strain evidence="1 2">ICMP 13104</strain>
    </source>
</reference>
<dbReference type="Proteomes" id="UP000053048">
    <property type="component" value="Unassembled WGS sequence"/>
</dbReference>
<accession>A0A0W0HL50</accession>
<dbReference type="EMBL" id="LKEJ01000137">
    <property type="protein sequence ID" value="KTB61523.1"/>
    <property type="molecule type" value="Genomic_DNA"/>
</dbReference>
<proteinExistence type="predicted"/>
<comment type="caution">
    <text evidence="1">The sequence shown here is derived from an EMBL/GenBank/DDBJ whole genome shotgun (WGS) entry which is preliminary data.</text>
</comment>
<evidence type="ECO:0008006" key="3">
    <source>
        <dbReference type="Google" id="ProtNLM"/>
    </source>
</evidence>
<evidence type="ECO:0000313" key="1">
    <source>
        <dbReference type="EMBL" id="KTB61523.1"/>
    </source>
</evidence>
<evidence type="ECO:0000313" key="2">
    <source>
        <dbReference type="Proteomes" id="UP000053048"/>
    </source>
</evidence>
<name>A0A0W0HL50_PSEVI</name>
<keyword evidence="2" id="KW-1185">Reference proteome</keyword>